<evidence type="ECO:0000256" key="1">
    <source>
        <dbReference type="SAM" id="MobiDB-lite"/>
    </source>
</evidence>
<keyword evidence="4" id="KW-1185">Reference proteome</keyword>
<feature type="compositionally biased region" description="Pro residues" evidence="1">
    <location>
        <begin position="275"/>
        <end position="286"/>
    </location>
</feature>
<feature type="compositionally biased region" description="Low complexity" evidence="1">
    <location>
        <begin position="251"/>
        <end position="274"/>
    </location>
</feature>
<feature type="compositionally biased region" description="Pro residues" evidence="1">
    <location>
        <begin position="198"/>
        <end position="216"/>
    </location>
</feature>
<dbReference type="PRINTS" id="PR01217">
    <property type="entry name" value="PRICHEXTENSN"/>
</dbReference>
<feature type="compositionally biased region" description="Pro residues" evidence="1">
    <location>
        <begin position="167"/>
        <end position="179"/>
    </location>
</feature>
<comment type="caution">
    <text evidence="3">The sequence shown here is derived from an EMBL/GenBank/DDBJ whole genome shotgun (WGS) entry which is preliminary data.</text>
</comment>
<organism evidence="3 4">
    <name type="scientific">Amycolatopsis magusensis</name>
    <dbReference type="NCBI Taxonomy" id="882444"/>
    <lineage>
        <taxon>Bacteria</taxon>
        <taxon>Bacillati</taxon>
        <taxon>Actinomycetota</taxon>
        <taxon>Actinomycetes</taxon>
        <taxon>Pseudonocardiales</taxon>
        <taxon>Pseudonocardiaceae</taxon>
        <taxon>Amycolatopsis</taxon>
    </lineage>
</organism>
<feature type="transmembrane region" description="Helical" evidence="2">
    <location>
        <begin position="474"/>
        <end position="494"/>
    </location>
</feature>
<reference evidence="3 4" key="1">
    <citation type="submission" date="2021-03" db="EMBL/GenBank/DDBJ databases">
        <title>Sequencing the genomes of 1000 actinobacteria strains.</title>
        <authorList>
            <person name="Klenk H.-P."/>
        </authorList>
    </citation>
    <scope>NUCLEOTIDE SEQUENCE [LARGE SCALE GENOMIC DNA]</scope>
    <source>
        <strain evidence="3 4">DSM 45510</strain>
    </source>
</reference>
<dbReference type="RefSeq" id="WP_209663832.1">
    <property type="nucleotide sequence ID" value="NZ_JAGGMS010000001.1"/>
</dbReference>
<feature type="transmembrane region" description="Helical" evidence="2">
    <location>
        <begin position="415"/>
        <end position="436"/>
    </location>
</feature>
<accession>A0ABS4PN01</accession>
<dbReference type="Proteomes" id="UP000741013">
    <property type="component" value="Unassembled WGS sequence"/>
</dbReference>
<evidence type="ECO:0000313" key="3">
    <source>
        <dbReference type="EMBL" id="MBP2180233.1"/>
    </source>
</evidence>
<feature type="transmembrane region" description="Helical" evidence="2">
    <location>
        <begin position="442"/>
        <end position="462"/>
    </location>
</feature>
<keyword evidence="2" id="KW-0812">Transmembrane</keyword>
<keyword evidence="2" id="KW-1133">Transmembrane helix</keyword>
<evidence type="ECO:0000313" key="4">
    <source>
        <dbReference type="Proteomes" id="UP000741013"/>
    </source>
</evidence>
<feature type="region of interest" description="Disordered" evidence="1">
    <location>
        <begin position="1"/>
        <end position="336"/>
    </location>
</feature>
<feature type="compositionally biased region" description="Basic and acidic residues" evidence="1">
    <location>
        <begin position="301"/>
        <end position="310"/>
    </location>
</feature>
<keyword evidence="2" id="KW-0472">Membrane</keyword>
<evidence type="ECO:0000256" key="2">
    <source>
        <dbReference type="SAM" id="Phobius"/>
    </source>
</evidence>
<protein>
    <submittedName>
        <fullName evidence="3">Uncharacterized protein</fullName>
    </submittedName>
</protein>
<sequence length="496" mass="52880">MTQDSGSEQHQKTVAELLAQHGGQGGGSRRRRRRADDEEEAPRRDISDTAPQAIIERIQGDTPPPANRRNGTPRRSGSRHDSGALPRPPRQDSGALPRPPQDSGALPRPQQESGALPRPPQQESGALPRPPQDEPPPRRGPRRGAPEAESPVDPPTRRVPTRARRQQPPPPPPPQPAGPPSGGLSARLDGLDEAEAPPVEPEPGPPPSGAYPVPPRAPRRRGGPVRRPAPPTREEHTEQIPVIPDEPANGPPSGYNSGYSSGYASGYQSGFTPRPQQPVQPPPPPEPEPDEPPAGLAGWRQRRDQERLEDTQAAMTPVDDDPIDADPAGGQFASGRFSTGDFEAVQRPVAGELGGPAYADDFDGPPNRTRSAEYDDGFDAELEAEVDELDDPYAGAAGLDAVEDRYEEASPGKQWLVMAAQLALGVIGGAGVWLGFNWLWGRLPAAALIAALVVIVALVWIVRKIRRADDLQTTVLAVLVGLVVTVSPAALLLLSK</sequence>
<name>A0ABS4PN01_9PSEU</name>
<gene>
    <name evidence="3" type="ORF">JOM49_001759</name>
</gene>
<proteinExistence type="predicted"/>
<dbReference type="EMBL" id="JAGGMS010000001">
    <property type="protein sequence ID" value="MBP2180233.1"/>
    <property type="molecule type" value="Genomic_DNA"/>
</dbReference>